<evidence type="ECO:0000313" key="1">
    <source>
        <dbReference type="EMBL" id="KAK8206835.1"/>
    </source>
</evidence>
<proteinExistence type="predicted"/>
<accession>A0ACC3SBT1</accession>
<organism evidence="1 2">
    <name type="scientific">Zalaria obscura</name>
    <dbReference type="NCBI Taxonomy" id="2024903"/>
    <lineage>
        <taxon>Eukaryota</taxon>
        <taxon>Fungi</taxon>
        <taxon>Dikarya</taxon>
        <taxon>Ascomycota</taxon>
        <taxon>Pezizomycotina</taxon>
        <taxon>Dothideomycetes</taxon>
        <taxon>Dothideomycetidae</taxon>
        <taxon>Dothideales</taxon>
        <taxon>Zalariaceae</taxon>
        <taxon>Zalaria</taxon>
    </lineage>
</organism>
<protein>
    <submittedName>
        <fullName evidence="1">Uncharacterized protein</fullName>
    </submittedName>
</protein>
<name>A0ACC3SBT1_9PEZI</name>
<dbReference type="Proteomes" id="UP001320706">
    <property type="component" value="Unassembled WGS sequence"/>
</dbReference>
<reference evidence="1" key="1">
    <citation type="submission" date="2024-02" db="EMBL/GenBank/DDBJ databases">
        <title>Metagenome Assembled Genome of Zalaria obscura JY119.</title>
        <authorList>
            <person name="Vighnesh L."/>
            <person name="Jagadeeshwari U."/>
            <person name="Venkata Ramana C."/>
            <person name="Sasikala C."/>
        </authorList>
    </citation>
    <scope>NUCLEOTIDE SEQUENCE</scope>
    <source>
        <strain evidence="1">JY119</strain>
    </source>
</reference>
<dbReference type="EMBL" id="JAMKPW020000022">
    <property type="protein sequence ID" value="KAK8206835.1"/>
    <property type="molecule type" value="Genomic_DNA"/>
</dbReference>
<sequence length="93" mass="9966">MLDSIWRLGMGNSRFLDEPFLTSIEHALSSDHRGGTWSTLISLPCGTAPLAGLRRDQDSGRTVRDGACRMGERWIELSGGPSASGADAGPEHL</sequence>
<gene>
    <name evidence="1" type="ORF">M8818_004670</name>
</gene>
<comment type="caution">
    <text evidence="1">The sequence shown here is derived from an EMBL/GenBank/DDBJ whole genome shotgun (WGS) entry which is preliminary data.</text>
</comment>
<keyword evidence="2" id="KW-1185">Reference proteome</keyword>
<evidence type="ECO:0000313" key="2">
    <source>
        <dbReference type="Proteomes" id="UP001320706"/>
    </source>
</evidence>